<feature type="transmembrane region" description="Helical" evidence="1">
    <location>
        <begin position="106"/>
        <end position="125"/>
    </location>
</feature>
<comment type="caution">
    <text evidence="2">The sequence shown here is derived from an EMBL/GenBank/DDBJ whole genome shotgun (WGS) entry which is preliminary data.</text>
</comment>
<reference evidence="2 3" key="1">
    <citation type="journal article" date="2019" name="Int. J. Syst. Evol. Microbiol.">
        <title>The Global Catalogue of Microorganisms (GCM) 10K type strain sequencing project: providing services to taxonomists for standard genome sequencing and annotation.</title>
        <authorList>
            <consortium name="The Broad Institute Genomics Platform"/>
            <consortium name="The Broad Institute Genome Sequencing Center for Infectious Disease"/>
            <person name="Wu L."/>
            <person name="Ma J."/>
        </authorList>
    </citation>
    <scope>NUCLEOTIDE SEQUENCE [LARGE SCALE GENOMIC DNA]</scope>
    <source>
        <strain evidence="2 3">CGMCC 1.12563</strain>
    </source>
</reference>
<evidence type="ECO:0000313" key="2">
    <source>
        <dbReference type="EMBL" id="MFD1515668.1"/>
    </source>
</evidence>
<feature type="transmembrane region" description="Helical" evidence="1">
    <location>
        <begin position="131"/>
        <end position="151"/>
    </location>
</feature>
<keyword evidence="3" id="KW-1185">Reference proteome</keyword>
<evidence type="ECO:0000313" key="3">
    <source>
        <dbReference type="Proteomes" id="UP001597187"/>
    </source>
</evidence>
<evidence type="ECO:0000256" key="1">
    <source>
        <dbReference type="SAM" id="Phobius"/>
    </source>
</evidence>
<accession>A0ABD6B1C5</accession>
<proteinExistence type="predicted"/>
<organism evidence="2 3">
    <name type="scientific">Halomarina rubra</name>
    <dbReference type="NCBI Taxonomy" id="2071873"/>
    <lineage>
        <taxon>Archaea</taxon>
        <taxon>Methanobacteriati</taxon>
        <taxon>Methanobacteriota</taxon>
        <taxon>Stenosarchaea group</taxon>
        <taxon>Halobacteria</taxon>
        <taxon>Halobacteriales</taxon>
        <taxon>Natronomonadaceae</taxon>
        <taxon>Halomarina</taxon>
    </lineage>
</organism>
<dbReference type="RefSeq" id="WP_250875574.1">
    <property type="nucleotide sequence ID" value="NZ_JALXFV010000008.1"/>
</dbReference>
<evidence type="ECO:0008006" key="4">
    <source>
        <dbReference type="Google" id="ProtNLM"/>
    </source>
</evidence>
<sequence length="925" mass="96830">MAQGEILAELTLRGDKQVTTALDEVGDEMDNASADAVLFAGSLGQLADELSDVVAPATATSNRLDEVGDEAAQAGRKSAMAAGGVATLRASLFPVGVGASVATNRLVLLAGALTAVGIAAAPVAAGLLGVAGGFAAVAGVMAGGLLAGAAHNMDELKSALKGAKKEVAAATKPIGDLFGPVLLKGVNAIGELVRRIVDAVGNLKPFRDALLELGSVAMTAIPQAAGAFADLAREMLPLFVKGMKLIMNGLAPAFNYLAAAAGRLQQGYRDVIGPARQFLTANRDTFGALGSLIDQFQRFAKLVVVAGLRLGTVLGPAFAPVIDGAARAFKQFNNFAAALLGVGDASNRAAAIFRQKLGQLAGIARKAMAGVRKAITIGASTAEAAIAGDWGAVTYQFKHISSEAVRLAKQEFGKLKAQLPKPVRQAGNKAVTALQNALGPLKQTATTQLKKVEGVWNRHGGKVKDAVRDAFTFVKTHPDKVLTTLASTVVPGPLGLVVTAFKNNLNNIKKEVRLAFNAVKKTVRTVMGVVKRQIITPMQTAGTRSNKILGQLKTEFKQTFGLINDIATRVLGLLNKHFGETFRNILATFRQHISGGDGLVANARTAFNTLWTTIIKPILDTIQAGWQLFGDDLIRILDGVLGTISTIVSIAFDGLLTTINVILDLISGDWEGAWNSIAGFLERTWNKIVSWVKGSGKKLFTGALDVVIKAIKGVFDALWKWLIGSSFIPDLFNAVADWITGTGVGLFEDAFNAVKEGVLGVFDKLKDGVEDTISGLVSGVKDTINDAVSWIQDTFNAAIPDKLNFNVGFDIPKVKIGGGSVGGVNIPSATIGGGRYAINESLDLPQLAEGGIATRPTLAEIGEGSEPEAVLPLSKLDRMLDSDGSGDTTHVTIEKGAIVVEEADDGRRVAAETKRELDRLLGNAH</sequence>
<gene>
    <name evidence="2" type="ORF">ACFSBT_20510</name>
</gene>
<keyword evidence="1" id="KW-0472">Membrane</keyword>
<dbReference type="EMBL" id="JBHUDC010000008">
    <property type="protein sequence ID" value="MFD1515668.1"/>
    <property type="molecule type" value="Genomic_DNA"/>
</dbReference>
<keyword evidence="1" id="KW-1133">Transmembrane helix</keyword>
<dbReference type="Proteomes" id="UP001597187">
    <property type="component" value="Unassembled WGS sequence"/>
</dbReference>
<keyword evidence="1" id="KW-0812">Transmembrane</keyword>
<name>A0ABD6B1C5_9EURY</name>
<dbReference type="AlphaFoldDB" id="A0ABD6B1C5"/>
<protein>
    <recommendedName>
        <fullName evidence="4">Phage-related protein</fullName>
    </recommendedName>
</protein>